<protein>
    <submittedName>
        <fullName evidence="2">Uncharacterized protein</fullName>
    </submittedName>
</protein>
<gene>
    <name evidence="2" type="ORF">Tci_457049</name>
</gene>
<sequence length="330" mass="36247">MSDASSTVTYTSVYTDFEPWRYYGEDSAETGPPRVIVYGYDGLPIQPVAPPSPDYVSGPEHLTSPDYVSSLQHPPSPIEIPYVPEPEYPEYLAPSDDEAPLKDQPLPIDASPIAVSLDYVVDSDPEEDPKEDPEDDQADYPADGGDDDDEPSDDDDDDTDDKDPKEEPLEEDDEEEEEHPAPADSSTVPNIDPVLLARDTEVLEADEPTHAHGSPIIILLSQTRLHRARKTVRPEPPMSASMKASIARHATLPSQPLLVPSLPLPLPSPLTTSPIDTGAPLGYRAAKIRMRALLPSTPRRTDILEAVMPPRKRACLTLSLSDLRLRRVLQ</sequence>
<proteinExistence type="predicted"/>
<name>A0A699HY27_TANCI</name>
<comment type="caution">
    <text evidence="2">The sequence shown here is derived from an EMBL/GenBank/DDBJ whole genome shotgun (WGS) entry which is preliminary data.</text>
</comment>
<feature type="region of interest" description="Disordered" evidence="1">
    <location>
        <begin position="46"/>
        <end position="191"/>
    </location>
</feature>
<dbReference type="AlphaFoldDB" id="A0A699HY27"/>
<evidence type="ECO:0000256" key="1">
    <source>
        <dbReference type="SAM" id="MobiDB-lite"/>
    </source>
</evidence>
<reference evidence="2" key="1">
    <citation type="journal article" date="2019" name="Sci. Rep.">
        <title>Draft genome of Tanacetum cinerariifolium, the natural source of mosquito coil.</title>
        <authorList>
            <person name="Yamashiro T."/>
            <person name="Shiraishi A."/>
            <person name="Satake H."/>
            <person name="Nakayama K."/>
        </authorList>
    </citation>
    <scope>NUCLEOTIDE SEQUENCE</scope>
</reference>
<dbReference type="EMBL" id="BKCJ010215773">
    <property type="protein sequence ID" value="GEY85075.1"/>
    <property type="molecule type" value="Genomic_DNA"/>
</dbReference>
<organism evidence="2">
    <name type="scientific">Tanacetum cinerariifolium</name>
    <name type="common">Dalmatian daisy</name>
    <name type="synonym">Chrysanthemum cinerariifolium</name>
    <dbReference type="NCBI Taxonomy" id="118510"/>
    <lineage>
        <taxon>Eukaryota</taxon>
        <taxon>Viridiplantae</taxon>
        <taxon>Streptophyta</taxon>
        <taxon>Embryophyta</taxon>
        <taxon>Tracheophyta</taxon>
        <taxon>Spermatophyta</taxon>
        <taxon>Magnoliopsida</taxon>
        <taxon>eudicotyledons</taxon>
        <taxon>Gunneridae</taxon>
        <taxon>Pentapetalae</taxon>
        <taxon>asterids</taxon>
        <taxon>campanulids</taxon>
        <taxon>Asterales</taxon>
        <taxon>Asteraceae</taxon>
        <taxon>Asteroideae</taxon>
        <taxon>Anthemideae</taxon>
        <taxon>Anthemidinae</taxon>
        <taxon>Tanacetum</taxon>
    </lineage>
</organism>
<feature type="compositionally biased region" description="Pro residues" evidence="1">
    <location>
        <begin position="74"/>
        <end position="86"/>
    </location>
</feature>
<feature type="compositionally biased region" description="Acidic residues" evidence="1">
    <location>
        <begin position="121"/>
        <end position="161"/>
    </location>
</feature>
<accession>A0A699HY27</accession>
<feature type="compositionally biased region" description="Acidic residues" evidence="1">
    <location>
        <begin position="168"/>
        <end position="178"/>
    </location>
</feature>
<evidence type="ECO:0000313" key="2">
    <source>
        <dbReference type="EMBL" id="GEY85075.1"/>
    </source>
</evidence>